<dbReference type="InterPro" id="IPR002828">
    <property type="entry name" value="SurE-like_Pase/nucleotidase"/>
</dbReference>
<comment type="similarity">
    <text evidence="1">Belongs to the SurE nucleotidase family.</text>
</comment>
<evidence type="ECO:0000313" key="8">
    <source>
        <dbReference type="Proteomes" id="UP000807342"/>
    </source>
</evidence>
<evidence type="ECO:0000313" key="7">
    <source>
        <dbReference type="EMBL" id="KAF9444945.1"/>
    </source>
</evidence>
<protein>
    <submittedName>
        <fullName evidence="7">Survival protein sure-like phosphatase/nucleotidase</fullName>
    </submittedName>
</protein>
<dbReference type="SUPFAM" id="SSF64167">
    <property type="entry name" value="SurE-like"/>
    <property type="match status" value="1"/>
</dbReference>
<keyword evidence="5" id="KW-0732">Signal</keyword>
<dbReference type="OrthoDB" id="4018688at2759"/>
<evidence type="ECO:0000256" key="2">
    <source>
        <dbReference type="ARBA" id="ARBA00022723"/>
    </source>
</evidence>
<evidence type="ECO:0000256" key="4">
    <source>
        <dbReference type="SAM" id="MobiDB-lite"/>
    </source>
</evidence>
<dbReference type="Proteomes" id="UP000807342">
    <property type="component" value="Unassembled WGS sequence"/>
</dbReference>
<keyword evidence="3" id="KW-0378">Hydrolase</keyword>
<evidence type="ECO:0000256" key="1">
    <source>
        <dbReference type="ARBA" id="ARBA00011062"/>
    </source>
</evidence>
<dbReference type="PANTHER" id="PTHR30457">
    <property type="entry name" value="5'-NUCLEOTIDASE SURE"/>
    <property type="match status" value="1"/>
</dbReference>
<dbReference type="GO" id="GO:0008252">
    <property type="term" value="F:nucleotidase activity"/>
    <property type="evidence" value="ECO:0007669"/>
    <property type="project" value="InterPro"/>
</dbReference>
<evidence type="ECO:0000256" key="3">
    <source>
        <dbReference type="ARBA" id="ARBA00022801"/>
    </source>
</evidence>
<keyword evidence="2" id="KW-0479">Metal-binding</keyword>
<dbReference type="Pfam" id="PF01975">
    <property type="entry name" value="SurE"/>
    <property type="match status" value="1"/>
</dbReference>
<dbReference type="InterPro" id="IPR036523">
    <property type="entry name" value="SurE-like_sf"/>
</dbReference>
<reference evidence="7" key="1">
    <citation type="submission" date="2020-11" db="EMBL/GenBank/DDBJ databases">
        <authorList>
            <consortium name="DOE Joint Genome Institute"/>
            <person name="Ahrendt S."/>
            <person name="Riley R."/>
            <person name="Andreopoulos W."/>
            <person name="Labutti K."/>
            <person name="Pangilinan J."/>
            <person name="Ruiz-Duenas F.J."/>
            <person name="Barrasa J.M."/>
            <person name="Sanchez-Garcia M."/>
            <person name="Camarero S."/>
            <person name="Miyauchi S."/>
            <person name="Serrano A."/>
            <person name="Linde D."/>
            <person name="Babiker R."/>
            <person name="Drula E."/>
            <person name="Ayuso-Fernandez I."/>
            <person name="Pacheco R."/>
            <person name="Padilla G."/>
            <person name="Ferreira P."/>
            <person name="Barriuso J."/>
            <person name="Kellner H."/>
            <person name="Castanera R."/>
            <person name="Alfaro M."/>
            <person name="Ramirez L."/>
            <person name="Pisabarro A.G."/>
            <person name="Kuo A."/>
            <person name="Tritt A."/>
            <person name="Lipzen A."/>
            <person name="He G."/>
            <person name="Yan M."/>
            <person name="Ng V."/>
            <person name="Cullen D."/>
            <person name="Martin F."/>
            <person name="Rosso M.-N."/>
            <person name="Henrissat B."/>
            <person name="Hibbett D."/>
            <person name="Martinez A.T."/>
            <person name="Grigoriev I.V."/>
        </authorList>
    </citation>
    <scope>NUCLEOTIDE SEQUENCE</scope>
    <source>
        <strain evidence="7">MF-IS2</strain>
    </source>
</reference>
<dbReference type="EMBL" id="MU151336">
    <property type="protein sequence ID" value="KAF9444945.1"/>
    <property type="molecule type" value="Genomic_DNA"/>
</dbReference>
<feature type="chain" id="PRO_5040493789" evidence="5">
    <location>
        <begin position="17"/>
        <end position="332"/>
    </location>
</feature>
<proteinExistence type="inferred from homology"/>
<sequence length="332" mass="34859">MKAFAVILALASLVVGDQGNGGRKQRVLLTNDDGWAVAQIRDEYNQLKAAGFDVILSAPAENKSGTGSSTAAPTVLNITCEFDTCPIGAPPTGTDAHDRNLHYVNAFPVNSVQFGIQDFAKATWGTKPDFTVAGTNIGNNLGPVVNISGTVGAACESTKEGVPSFAFSGASGAQVSFTTLTDRTANTTIIEHIHTSLVLKFLATYLPASESSSHGRYDNRATNNKGKGKGQGQQPQELVPAGFSVNINFSPTDVCKNDPKNYVWIATRLVPSTAGVDTPRCGSRNLPDETTVNAAGCFATVSVFNVNSKSDAPAAAQKAVFDKLNSILRCKD</sequence>
<feature type="domain" description="Survival protein SurE-like phosphatase/nucleotidase" evidence="6">
    <location>
        <begin position="27"/>
        <end position="187"/>
    </location>
</feature>
<accession>A0A9P5X6F4</accession>
<feature type="region of interest" description="Disordered" evidence="4">
    <location>
        <begin position="210"/>
        <end position="236"/>
    </location>
</feature>
<comment type="caution">
    <text evidence="7">The sequence shown here is derived from an EMBL/GenBank/DDBJ whole genome shotgun (WGS) entry which is preliminary data.</text>
</comment>
<organism evidence="7 8">
    <name type="scientific">Macrolepiota fuliginosa MF-IS2</name>
    <dbReference type="NCBI Taxonomy" id="1400762"/>
    <lineage>
        <taxon>Eukaryota</taxon>
        <taxon>Fungi</taxon>
        <taxon>Dikarya</taxon>
        <taxon>Basidiomycota</taxon>
        <taxon>Agaricomycotina</taxon>
        <taxon>Agaricomycetes</taxon>
        <taxon>Agaricomycetidae</taxon>
        <taxon>Agaricales</taxon>
        <taxon>Agaricineae</taxon>
        <taxon>Agaricaceae</taxon>
        <taxon>Macrolepiota</taxon>
    </lineage>
</organism>
<dbReference type="InterPro" id="IPR030048">
    <property type="entry name" value="SurE"/>
</dbReference>
<evidence type="ECO:0000259" key="6">
    <source>
        <dbReference type="Pfam" id="PF01975"/>
    </source>
</evidence>
<keyword evidence="8" id="KW-1185">Reference proteome</keyword>
<dbReference type="PANTHER" id="PTHR30457:SF0">
    <property type="entry name" value="PHOSPHATASE, PUTATIVE (AFU_ORTHOLOGUE AFUA_4G01070)-RELATED"/>
    <property type="match status" value="1"/>
</dbReference>
<name>A0A9P5X6F4_9AGAR</name>
<feature type="signal peptide" evidence="5">
    <location>
        <begin position="1"/>
        <end position="16"/>
    </location>
</feature>
<gene>
    <name evidence="7" type="ORF">P691DRAFT_762949</name>
</gene>
<dbReference type="GO" id="GO:0046872">
    <property type="term" value="F:metal ion binding"/>
    <property type="evidence" value="ECO:0007669"/>
    <property type="project" value="UniProtKB-KW"/>
</dbReference>
<dbReference type="AlphaFoldDB" id="A0A9P5X6F4"/>
<dbReference type="Gene3D" id="3.40.1210.10">
    <property type="entry name" value="Survival protein SurE-like phosphatase/nucleotidase"/>
    <property type="match status" value="1"/>
</dbReference>
<evidence type="ECO:0000256" key="5">
    <source>
        <dbReference type="SAM" id="SignalP"/>
    </source>
</evidence>